<dbReference type="Proteomes" id="UP001500124">
    <property type="component" value="Unassembled WGS sequence"/>
</dbReference>
<accession>A0ABP9LBS3</accession>
<keyword evidence="3" id="KW-1185">Reference proteome</keyword>
<comment type="caution">
    <text evidence="2">The sequence shown here is derived from an EMBL/GenBank/DDBJ whole genome shotgun (WGS) entry which is preliminary data.</text>
</comment>
<evidence type="ECO:0000256" key="1">
    <source>
        <dbReference type="SAM" id="MobiDB-lite"/>
    </source>
</evidence>
<gene>
    <name evidence="2" type="ORF">GCM10023336_58650</name>
</gene>
<feature type="compositionally biased region" description="Basic and acidic residues" evidence="1">
    <location>
        <begin position="1"/>
        <end position="10"/>
    </location>
</feature>
<protein>
    <submittedName>
        <fullName evidence="2">Uncharacterized protein</fullName>
    </submittedName>
</protein>
<evidence type="ECO:0000313" key="2">
    <source>
        <dbReference type="EMBL" id="GAA5072123.1"/>
    </source>
</evidence>
<proteinExistence type="predicted"/>
<reference evidence="3" key="1">
    <citation type="journal article" date="2019" name="Int. J. Syst. Evol. Microbiol.">
        <title>The Global Catalogue of Microorganisms (GCM) 10K type strain sequencing project: providing services to taxonomists for standard genome sequencing and annotation.</title>
        <authorList>
            <consortium name="The Broad Institute Genomics Platform"/>
            <consortium name="The Broad Institute Genome Sequencing Center for Infectious Disease"/>
            <person name="Wu L."/>
            <person name="Ma J."/>
        </authorList>
    </citation>
    <scope>NUCLEOTIDE SEQUENCE [LARGE SCALE GENOMIC DNA]</scope>
    <source>
        <strain evidence="3">JCM 18410</strain>
    </source>
</reference>
<evidence type="ECO:0000313" key="3">
    <source>
        <dbReference type="Proteomes" id="UP001500124"/>
    </source>
</evidence>
<organism evidence="2 3">
    <name type="scientific">Streptomyces similanensis</name>
    <dbReference type="NCBI Taxonomy" id="1274988"/>
    <lineage>
        <taxon>Bacteria</taxon>
        <taxon>Bacillati</taxon>
        <taxon>Actinomycetota</taxon>
        <taxon>Actinomycetes</taxon>
        <taxon>Kitasatosporales</taxon>
        <taxon>Streptomycetaceae</taxon>
        <taxon>Streptomyces</taxon>
    </lineage>
</organism>
<dbReference type="EMBL" id="BAABKC010000095">
    <property type="protein sequence ID" value="GAA5072123.1"/>
    <property type="molecule type" value="Genomic_DNA"/>
</dbReference>
<sequence>MRGDGTRTEPRAVVTVPHSHQPEPTPMSFVSPPCACPLHRAAEPQTREAQPESVE</sequence>
<feature type="region of interest" description="Disordered" evidence="1">
    <location>
        <begin position="1"/>
        <end position="31"/>
    </location>
</feature>
<name>A0ABP9LBS3_9ACTN</name>